<organism evidence="1 2">
    <name type="scientific">Actinophytocola xinjiangensis</name>
    <dbReference type="NCBI Taxonomy" id="485602"/>
    <lineage>
        <taxon>Bacteria</taxon>
        <taxon>Bacillati</taxon>
        <taxon>Actinomycetota</taxon>
        <taxon>Actinomycetes</taxon>
        <taxon>Pseudonocardiales</taxon>
        <taxon>Pseudonocardiaceae</taxon>
    </lineage>
</organism>
<keyword evidence="2" id="KW-1185">Reference proteome</keyword>
<accession>A0A7Z1AWF4</accession>
<sequence>MLACCVAALTIAAHGAAGGTVADSSLTALLTTVLAWGGASLARRGGLPTLVGVLAVTQAAQHVLLTEIAHVHQPAPTVDGWLMFGAHAVATVASAVLLVRAGGAVASVAASLRWLVGRLQLLVPGPSAGPAGAVPARVPARPGVLLEIVLRRVSPRRGPPVLS</sequence>
<dbReference type="AlphaFoldDB" id="A0A7Z1AWF4"/>
<gene>
    <name evidence="1" type="ORF">BLA60_32290</name>
</gene>
<dbReference type="Proteomes" id="UP000185696">
    <property type="component" value="Unassembled WGS sequence"/>
</dbReference>
<evidence type="ECO:0000313" key="2">
    <source>
        <dbReference type="Proteomes" id="UP000185696"/>
    </source>
</evidence>
<proteinExistence type="predicted"/>
<dbReference type="EMBL" id="MSIF01000022">
    <property type="protein sequence ID" value="OLF06397.1"/>
    <property type="molecule type" value="Genomic_DNA"/>
</dbReference>
<protein>
    <submittedName>
        <fullName evidence="1">Uncharacterized protein</fullName>
    </submittedName>
</protein>
<comment type="caution">
    <text evidence="1">The sequence shown here is derived from an EMBL/GenBank/DDBJ whole genome shotgun (WGS) entry which is preliminary data.</text>
</comment>
<reference evidence="1 2" key="1">
    <citation type="submission" date="2016-12" db="EMBL/GenBank/DDBJ databases">
        <title>The draft genome sequence of Actinophytocola xinjiangensis.</title>
        <authorList>
            <person name="Wang W."/>
            <person name="Yuan L."/>
        </authorList>
    </citation>
    <scope>NUCLEOTIDE SEQUENCE [LARGE SCALE GENOMIC DNA]</scope>
    <source>
        <strain evidence="1 2">CGMCC 4.4663</strain>
    </source>
</reference>
<evidence type="ECO:0000313" key="1">
    <source>
        <dbReference type="EMBL" id="OLF06397.1"/>
    </source>
</evidence>
<name>A0A7Z1AWF4_9PSEU</name>